<feature type="transmembrane region" description="Helical" evidence="1">
    <location>
        <begin position="21"/>
        <end position="39"/>
    </location>
</feature>
<keyword evidence="1" id="KW-0472">Membrane</keyword>
<dbReference type="Gene3D" id="3.40.190.10">
    <property type="entry name" value="Periplasmic binding protein-like II"/>
    <property type="match status" value="1"/>
</dbReference>
<keyword evidence="4" id="KW-1185">Reference proteome</keyword>
<name>A0ABT7C7T1_9MICO</name>
<dbReference type="PROSITE" id="PS51257">
    <property type="entry name" value="PROKAR_LIPOPROTEIN"/>
    <property type="match status" value="1"/>
</dbReference>
<dbReference type="Pfam" id="PF00497">
    <property type="entry name" value="SBP_bac_3"/>
    <property type="match status" value="1"/>
</dbReference>
<dbReference type="InterPro" id="IPR001638">
    <property type="entry name" value="Solute-binding_3/MltF_N"/>
</dbReference>
<dbReference type="SUPFAM" id="SSF53850">
    <property type="entry name" value="Periplasmic binding protein-like II"/>
    <property type="match status" value="1"/>
</dbReference>
<evidence type="ECO:0000313" key="4">
    <source>
        <dbReference type="Proteomes" id="UP001170379"/>
    </source>
</evidence>
<keyword evidence="1" id="KW-1133">Transmembrane helix</keyword>
<proteinExistence type="predicted"/>
<sequence length="172" mass="18155">MRAQLGRPSGGWRRASRRLTLGLVSLSIGTLLAGCGMSIPTDPNGTLDRVTGGELRVGVSSNPPRTDVADQPSGIEVDAVEEFASTLDADIEWIEGSEAELVEGLKNGSLDLAIAGFHDDSPWAPEVAVTRSCIRGTDAAGKPTNFVMFVPAGENDFLTSLEASLCDEEPKR</sequence>
<feature type="domain" description="Solute-binding protein family 3/N-terminal" evidence="2">
    <location>
        <begin position="55"/>
        <end position="121"/>
    </location>
</feature>
<keyword evidence="1" id="KW-0812">Transmembrane</keyword>
<accession>A0ABT7C7T1</accession>
<organism evidence="3 4">
    <name type="scientific">Gulosibacter molinativorax</name>
    <dbReference type="NCBI Taxonomy" id="256821"/>
    <lineage>
        <taxon>Bacteria</taxon>
        <taxon>Bacillati</taxon>
        <taxon>Actinomycetota</taxon>
        <taxon>Actinomycetes</taxon>
        <taxon>Micrococcales</taxon>
        <taxon>Microbacteriaceae</taxon>
        <taxon>Gulosibacter</taxon>
    </lineage>
</organism>
<dbReference type="RefSeq" id="WP_084147586.1">
    <property type="nucleotide sequence ID" value="NZ_CP028426.1"/>
</dbReference>
<comment type="caution">
    <text evidence="3">The sequence shown here is derived from an EMBL/GenBank/DDBJ whole genome shotgun (WGS) entry which is preliminary data.</text>
</comment>
<evidence type="ECO:0000259" key="2">
    <source>
        <dbReference type="Pfam" id="PF00497"/>
    </source>
</evidence>
<dbReference type="EMBL" id="PXVD01000011">
    <property type="protein sequence ID" value="MDJ1371301.1"/>
    <property type="molecule type" value="Genomic_DNA"/>
</dbReference>
<reference evidence="3" key="1">
    <citation type="submission" date="2018-03" db="EMBL/GenBank/DDBJ databases">
        <authorList>
            <person name="Nunes O.C."/>
            <person name="Lopes A.R."/>
            <person name="Froufe H."/>
            <person name="Munoz-Merida A."/>
            <person name="Barroso C."/>
            <person name="Egas C."/>
        </authorList>
    </citation>
    <scope>NUCLEOTIDE SEQUENCE</scope>
    <source>
        <strain evidence="3">ON4</strain>
    </source>
</reference>
<gene>
    <name evidence="3" type="ORF">C7K25_07960</name>
</gene>
<dbReference type="Proteomes" id="UP001170379">
    <property type="component" value="Unassembled WGS sequence"/>
</dbReference>
<evidence type="ECO:0000313" key="3">
    <source>
        <dbReference type="EMBL" id="MDJ1371301.1"/>
    </source>
</evidence>
<reference evidence="3" key="2">
    <citation type="journal article" date="2022" name="Sci. Rep.">
        <title>In silico prediction of the enzymes involved in the degradation of the herbicide molinate by Gulosibacter molinativorax ON4T.</title>
        <authorList>
            <person name="Lopes A.R."/>
            <person name="Bunin E."/>
            <person name="Viana A.T."/>
            <person name="Froufe H."/>
            <person name="Munoz-Merida A."/>
            <person name="Pinho D."/>
            <person name="Figueiredo J."/>
            <person name="Barroso C."/>
            <person name="Vaz-Moreira I."/>
            <person name="Bellanger X."/>
            <person name="Egas C."/>
            <person name="Nunes O.C."/>
        </authorList>
    </citation>
    <scope>NUCLEOTIDE SEQUENCE</scope>
    <source>
        <strain evidence="3">ON4</strain>
    </source>
</reference>
<evidence type="ECO:0000256" key="1">
    <source>
        <dbReference type="SAM" id="Phobius"/>
    </source>
</evidence>
<protein>
    <submittedName>
        <fullName evidence="3">ABC transporter substrate-binding protein</fullName>
    </submittedName>
</protein>